<proteinExistence type="predicted"/>
<reference evidence="2" key="3">
    <citation type="submission" date="2020-12" db="UniProtKB">
        <authorList>
            <consortium name="EnsemblPlants"/>
        </authorList>
    </citation>
    <scope>IDENTIFICATION</scope>
</reference>
<dbReference type="AlphaFoldDB" id="A0A2K1KPM0"/>
<name>A0A2K1KPM0_PHYPA</name>
<dbReference type="Gramene" id="Pp3c4_22680V3.2">
    <property type="protein sequence ID" value="Pp3c4_22680V3.2"/>
    <property type="gene ID" value="Pp3c4_22680"/>
</dbReference>
<dbReference type="RefSeq" id="XP_024372527.1">
    <property type="nucleotide sequence ID" value="XM_024516759.2"/>
</dbReference>
<dbReference type="EnsemblPlants" id="Pp3c4_22680V3.1">
    <property type="protein sequence ID" value="Pp3c4_22680V3.1"/>
    <property type="gene ID" value="Pp3c4_22680"/>
</dbReference>
<dbReference type="OMA" id="IMYHIYK"/>
<evidence type="ECO:0000313" key="3">
    <source>
        <dbReference type="Proteomes" id="UP000006727"/>
    </source>
</evidence>
<keyword evidence="3" id="KW-1185">Reference proteome</keyword>
<accession>A0A2K1KPM0</accession>
<sequence length="454" mass="51806">MAAGLASKVLPPGACVWREQATAGSLKVPIASLSLAHFSSRAQLLWKAARIRSSCGRRRNFQHFVCWTAPNGAYATNADEDKVLQGERPDSCVEGSELALKVPQFKEDSEFGDMEDIEVEEGFKMSSVCDKLIQVFLTERTKPGQWRVLITNPEWNKIRPYFFRRCDRQAKLADDPNRKAALLKLAMEMKSVDEDMQHHNKILAMVEESPQDLDAIVARHREEFTGEFFQHLNILTEANKNEWNRREEIATIASKILISVESHDRAFEDSQSIEEAKRKYYEILSAPSLEEAAERIENLAKNKQLDSTLMALLTKAWASAKVSTLMTDEAKDVMFYLYSVARQNIAKSTPKEIQVIYHLLSIDDPRKRFAEMTTAFSPGDELDVRNEVGRVYTSPDSLLKWINIILDAFYLNKRGTLIKEAQSLLNPTVISRLEVLRDVIKEQFIDHDMSFENP</sequence>
<dbReference type="Proteomes" id="UP000006727">
    <property type="component" value="Chromosome 4"/>
</dbReference>
<gene>
    <name evidence="2" type="primary">LOC112280866</name>
    <name evidence="1" type="ORF">PHYPA_006614</name>
</gene>
<dbReference type="EMBL" id="ABEU02000004">
    <property type="protein sequence ID" value="PNR55717.1"/>
    <property type="molecule type" value="Genomic_DNA"/>
</dbReference>
<evidence type="ECO:0000313" key="2">
    <source>
        <dbReference type="EnsemblPlants" id="Pp3c4_22680V3.1"/>
    </source>
</evidence>
<dbReference type="FunCoup" id="A0A2K1KPM0">
    <property type="interactions" value="1472"/>
</dbReference>
<evidence type="ECO:0000313" key="1">
    <source>
        <dbReference type="EMBL" id="PNR55717.1"/>
    </source>
</evidence>
<dbReference type="Gramene" id="Pp3c4_22680V3.1">
    <property type="protein sequence ID" value="Pp3c4_22680V3.1"/>
    <property type="gene ID" value="Pp3c4_22680"/>
</dbReference>
<dbReference type="KEGG" id="ppp:112280866"/>
<dbReference type="OrthoDB" id="509361at2759"/>
<reference evidence="1 3" key="1">
    <citation type="journal article" date="2008" name="Science">
        <title>The Physcomitrella genome reveals evolutionary insights into the conquest of land by plants.</title>
        <authorList>
            <person name="Rensing S."/>
            <person name="Lang D."/>
            <person name="Zimmer A."/>
            <person name="Terry A."/>
            <person name="Salamov A."/>
            <person name="Shapiro H."/>
            <person name="Nishiyama T."/>
            <person name="Perroud P.-F."/>
            <person name="Lindquist E."/>
            <person name="Kamisugi Y."/>
            <person name="Tanahashi T."/>
            <person name="Sakakibara K."/>
            <person name="Fujita T."/>
            <person name="Oishi K."/>
            <person name="Shin-I T."/>
            <person name="Kuroki Y."/>
            <person name="Toyoda A."/>
            <person name="Suzuki Y."/>
            <person name="Hashimoto A."/>
            <person name="Yamaguchi K."/>
            <person name="Sugano A."/>
            <person name="Kohara Y."/>
            <person name="Fujiyama A."/>
            <person name="Anterola A."/>
            <person name="Aoki S."/>
            <person name="Ashton N."/>
            <person name="Barbazuk W.B."/>
            <person name="Barker E."/>
            <person name="Bennetzen J."/>
            <person name="Bezanilla M."/>
            <person name="Blankenship R."/>
            <person name="Cho S.H."/>
            <person name="Dutcher S."/>
            <person name="Estelle M."/>
            <person name="Fawcett J.A."/>
            <person name="Gundlach H."/>
            <person name="Hanada K."/>
            <person name="Heyl A."/>
            <person name="Hicks K.A."/>
            <person name="Hugh J."/>
            <person name="Lohr M."/>
            <person name="Mayer K."/>
            <person name="Melkozernov A."/>
            <person name="Murata T."/>
            <person name="Nelson D."/>
            <person name="Pils B."/>
            <person name="Prigge M."/>
            <person name="Reiss B."/>
            <person name="Renner T."/>
            <person name="Rombauts S."/>
            <person name="Rushton P."/>
            <person name="Sanderfoot A."/>
            <person name="Schween G."/>
            <person name="Shiu S.-H."/>
            <person name="Stueber K."/>
            <person name="Theodoulou F.L."/>
            <person name="Tu H."/>
            <person name="Van de Peer Y."/>
            <person name="Verrier P.J."/>
            <person name="Waters E."/>
            <person name="Wood A."/>
            <person name="Yang L."/>
            <person name="Cove D."/>
            <person name="Cuming A."/>
            <person name="Hasebe M."/>
            <person name="Lucas S."/>
            <person name="Mishler D.B."/>
            <person name="Reski R."/>
            <person name="Grigoriev I."/>
            <person name="Quatrano R.S."/>
            <person name="Boore J.L."/>
        </authorList>
    </citation>
    <scope>NUCLEOTIDE SEQUENCE [LARGE SCALE GENOMIC DNA]</scope>
    <source>
        <strain evidence="2 3">cv. Gransden 2004</strain>
    </source>
</reference>
<dbReference type="InterPro" id="IPR040320">
    <property type="entry name" value="At4g37920-like"/>
</dbReference>
<reference evidence="1 3" key="2">
    <citation type="journal article" date="2018" name="Plant J.">
        <title>The Physcomitrella patens chromosome-scale assembly reveals moss genome structure and evolution.</title>
        <authorList>
            <person name="Lang D."/>
            <person name="Ullrich K.K."/>
            <person name="Murat F."/>
            <person name="Fuchs J."/>
            <person name="Jenkins J."/>
            <person name="Haas F.B."/>
            <person name="Piednoel M."/>
            <person name="Gundlach H."/>
            <person name="Van Bel M."/>
            <person name="Meyberg R."/>
            <person name="Vives C."/>
            <person name="Morata J."/>
            <person name="Symeonidi A."/>
            <person name="Hiss M."/>
            <person name="Muchero W."/>
            <person name="Kamisugi Y."/>
            <person name="Saleh O."/>
            <person name="Blanc G."/>
            <person name="Decker E.L."/>
            <person name="van Gessel N."/>
            <person name="Grimwood J."/>
            <person name="Hayes R.D."/>
            <person name="Graham S.W."/>
            <person name="Gunter L.E."/>
            <person name="McDaniel S.F."/>
            <person name="Hoernstein S.N.W."/>
            <person name="Larsson A."/>
            <person name="Li F.W."/>
            <person name="Perroud P.F."/>
            <person name="Phillips J."/>
            <person name="Ranjan P."/>
            <person name="Rokshar D.S."/>
            <person name="Rothfels C.J."/>
            <person name="Schneider L."/>
            <person name="Shu S."/>
            <person name="Stevenson D.W."/>
            <person name="Thummler F."/>
            <person name="Tillich M."/>
            <person name="Villarreal Aguilar J.C."/>
            <person name="Widiez T."/>
            <person name="Wong G.K."/>
            <person name="Wymore A."/>
            <person name="Zhang Y."/>
            <person name="Zimmer A.D."/>
            <person name="Quatrano R.S."/>
            <person name="Mayer K.F.X."/>
            <person name="Goodstein D."/>
            <person name="Casacuberta J.M."/>
            <person name="Vandepoele K."/>
            <person name="Reski R."/>
            <person name="Cuming A.C."/>
            <person name="Tuskan G.A."/>
            <person name="Maumus F."/>
            <person name="Salse J."/>
            <person name="Schmutz J."/>
            <person name="Rensing S.A."/>
        </authorList>
    </citation>
    <scope>NUCLEOTIDE SEQUENCE [LARGE SCALE GENOMIC DNA]</scope>
    <source>
        <strain evidence="2 3">cv. Gransden 2004</strain>
    </source>
</reference>
<dbReference type="GeneID" id="112280866"/>
<dbReference type="PANTHER" id="PTHR31755:SF3">
    <property type="entry name" value="EXOCYST COMPLEX COMPONENT SEC6"/>
    <property type="match status" value="1"/>
</dbReference>
<organism evidence="1">
    <name type="scientific">Physcomitrium patens</name>
    <name type="common">Spreading-leaved earth moss</name>
    <name type="synonym">Physcomitrella patens</name>
    <dbReference type="NCBI Taxonomy" id="3218"/>
    <lineage>
        <taxon>Eukaryota</taxon>
        <taxon>Viridiplantae</taxon>
        <taxon>Streptophyta</taxon>
        <taxon>Embryophyta</taxon>
        <taxon>Bryophyta</taxon>
        <taxon>Bryophytina</taxon>
        <taxon>Bryopsida</taxon>
        <taxon>Funariidae</taxon>
        <taxon>Funariales</taxon>
        <taxon>Funariaceae</taxon>
        <taxon>Physcomitrium</taxon>
    </lineage>
</organism>
<dbReference type="PANTHER" id="PTHR31755">
    <property type="entry name" value="FOLATE RECEPTOR-LIKE"/>
    <property type="match status" value="1"/>
</dbReference>
<dbReference type="EnsemblPlants" id="Pp3c4_22680V3.2">
    <property type="protein sequence ID" value="Pp3c4_22680V3.2"/>
    <property type="gene ID" value="Pp3c4_22680"/>
</dbReference>
<dbReference type="PaxDb" id="3218-PP1S60_3V6.1"/>
<protein>
    <submittedName>
        <fullName evidence="1 2">Uncharacterized protein</fullName>
    </submittedName>
</protein>